<dbReference type="InterPro" id="IPR036259">
    <property type="entry name" value="MFS_trans_sf"/>
</dbReference>
<dbReference type="AlphaFoldDB" id="A0A9K3DAT9"/>
<gene>
    <name evidence="1" type="ORF">KIPB_015657</name>
</gene>
<feature type="non-terminal residue" evidence="1">
    <location>
        <position position="66"/>
    </location>
</feature>
<evidence type="ECO:0000313" key="2">
    <source>
        <dbReference type="Proteomes" id="UP000265618"/>
    </source>
</evidence>
<dbReference type="SUPFAM" id="SSF103473">
    <property type="entry name" value="MFS general substrate transporter"/>
    <property type="match status" value="1"/>
</dbReference>
<evidence type="ECO:0008006" key="3">
    <source>
        <dbReference type="Google" id="ProtNLM"/>
    </source>
</evidence>
<feature type="non-terminal residue" evidence="1">
    <location>
        <position position="1"/>
    </location>
</feature>
<comment type="caution">
    <text evidence="1">The sequence shown here is derived from an EMBL/GenBank/DDBJ whole genome shotgun (WGS) entry which is preliminary data.</text>
</comment>
<sequence length="66" mass="7098">DSLFFIALPWLILQISDSGTVLGLLLLATSLPRGLFMLYGGSLVDRMANVKLAMLIASTFKGLVTL</sequence>
<name>A0A9K3DAT9_9EUKA</name>
<keyword evidence="2" id="KW-1185">Reference proteome</keyword>
<dbReference type="Proteomes" id="UP000265618">
    <property type="component" value="Unassembled WGS sequence"/>
</dbReference>
<proteinExistence type="predicted"/>
<dbReference type="EMBL" id="BDIP01008944">
    <property type="protein sequence ID" value="GIQ92086.1"/>
    <property type="molecule type" value="Genomic_DNA"/>
</dbReference>
<organism evidence="1 2">
    <name type="scientific">Kipferlia bialata</name>
    <dbReference type="NCBI Taxonomy" id="797122"/>
    <lineage>
        <taxon>Eukaryota</taxon>
        <taxon>Metamonada</taxon>
        <taxon>Carpediemonas-like organisms</taxon>
        <taxon>Kipferlia</taxon>
    </lineage>
</organism>
<accession>A0A9K3DAT9</accession>
<evidence type="ECO:0000313" key="1">
    <source>
        <dbReference type="EMBL" id="GIQ92086.1"/>
    </source>
</evidence>
<reference evidence="1 2" key="1">
    <citation type="journal article" date="2018" name="PLoS ONE">
        <title>The draft genome of Kipferlia bialata reveals reductive genome evolution in fornicate parasites.</title>
        <authorList>
            <person name="Tanifuji G."/>
            <person name="Takabayashi S."/>
            <person name="Kume K."/>
            <person name="Takagi M."/>
            <person name="Nakayama T."/>
            <person name="Kamikawa R."/>
            <person name="Inagaki Y."/>
            <person name="Hashimoto T."/>
        </authorList>
    </citation>
    <scope>NUCLEOTIDE SEQUENCE [LARGE SCALE GENOMIC DNA]</scope>
    <source>
        <strain evidence="1">NY0173</strain>
    </source>
</reference>
<protein>
    <recommendedName>
        <fullName evidence="3">MFS transporter</fullName>
    </recommendedName>
</protein>